<proteinExistence type="predicted"/>
<evidence type="ECO:0000256" key="1">
    <source>
        <dbReference type="ARBA" id="ARBA00022801"/>
    </source>
</evidence>
<accession>A0A1N7NYA0</accession>
<dbReference type="OrthoDB" id="9804723at2"/>
<evidence type="ECO:0000313" key="4">
    <source>
        <dbReference type="Proteomes" id="UP000186684"/>
    </source>
</evidence>
<keyword evidence="1" id="KW-0378">Hydrolase</keyword>
<dbReference type="InterPro" id="IPR000073">
    <property type="entry name" value="AB_hydrolase_1"/>
</dbReference>
<dbReference type="EMBL" id="FTOQ01000011">
    <property type="protein sequence ID" value="SIT03256.1"/>
    <property type="molecule type" value="Genomic_DNA"/>
</dbReference>
<dbReference type="RefSeq" id="WP_076449298.1">
    <property type="nucleotide sequence ID" value="NZ_FTOQ01000011.1"/>
</dbReference>
<protein>
    <submittedName>
        <fullName evidence="3">Pimeloyl-ACP methyl ester carboxylesterase</fullName>
    </submittedName>
</protein>
<reference evidence="4" key="1">
    <citation type="submission" date="2017-01" db="EMBL/GenBank/DDBJ databases">
        <authorList>
            <person name="Varghese N."/>
            <person name="Submissions S."/>
        </authorList>
    </citation>
    <scope>NUCLEOTIDE SEQUENCE [LARGE SCALE GENOMIC DNA]</scope>
    <source>
        <strain evidence="4">DSM 29430</strain>
    </source>
</reference>
<dbReference type="Pfam" id="PF00561">
    <property type="entry name" value="Abhydrolase_1"/>
    <property type="match status" value="1"/>
</dbReference>
<sequence length="296" mass="32608">MPTLTTDDAVTLYYEEVGQGTPVLFVHEFAGDCRSWEPQMRYFSRRYRCIAFNARGWPPSEVPEDPAKYSQARATADVVAILDGLGIDRAHVVGLSMGGYATLHLGLTAPERALSLVVSGVGYGAERERQALWRAEADASANRLRSAGMKAFAEDYAQGPTRVQFQNKDPRGWREFADRMAEHSAAGSARTQQQVQRERPSIYDLEDGLRAMTTPCLILNGDEDWPCSLPGVFMKAVVPSAQLQVVPGTGHTVNLEEPDLFNTALEKFFAQVDAGRWPLRDPRAVSDSITGVMPSN</sequence>
<evidence type="ECO:0000313" key="3">
    <source>
        <dbReference type="EMBL" id="SIT03256.1"/>
    </source>
</evidence>
<dbReference type="AlphaFoldDB" id="A0A1N7NYA0"/>
<dbReference type="InterPro" id="IPR029058">
    <property type="entry name" value="AB_hydrolase_fold"/>
</dbReference>
<dbReference type="SUPFAM" id="SSF53474">
    <property type="entry name" value="alpha/beta-Hydrolases"/>
    <property type="match status" value="1"/>
</dbReference>
<evidence type="ECO:0000259" key="2">
    <source>
        <dbReference type="Pfam" id="PF00561"/>
    </source>
</evidence>
<dbReference type="PANTHER" id="PTHR43798">
    <property type="entry name" value="MONOACYLGLYCEROL LIPASE"/>
    <property type="match status" value="1"/>
</dbReference>
<name>A0A1N7NYA0_9RHOB</name>
<dbReference type="Proteomes" id="UP000186684">
    <property type="component" value="Unassembled WGS sequence"/>
</dbReference>
<dbReference type="PANTHER" id="PTHR43798:SF31">
    <property type="entry name" value="AB HYDROLASE SUPERFAMILY PROTEIN YCLE"/>
    <property type="match status" value="1"/>
</dbReference>
<dbReference type="GO" id="GO:0016020">
    <property type="term" value="C:membrane"/>
    <property type="evidence" value="ECO:0007669"/>
    <property type="project" value="TreeGrafter"/>
</dbReference>
<gene>
    <name evidence="3" type="ORF">SAMN05421759_11121</name>
</gene>
<dbReference type="Gene3D" id="3.40.50.1820">
    <property type="entry name" value="alpha/beta hydrolase"/>
    <property type="match status" value="1"/>
</dbReference>
<dbReference type="InterPro" id="IPR050266">
    <property type="entry name" value="AB_hydrolase_sf"/>
</dbReference>
<organism evidence="3 4">
    <name type="scientific">Roseivivax lentus</name>
    <dbReference type="NCBI Taxonomy" id="633194"/>
    <lineage>
        <taxon>Bacteria</taxon>
        <taxon>Pseudomonadati</taxon>
        <taxon>Pseudomonadota</taxon>
        <taxon>Alphaproteobacteria</taxon>
        <taxon>Rhodobacterales</taxon>
        <taxon>Roseobacteraceae</taxon>
        <taxon>Roseivivax</taxon>
    </lineage>
</organism>
<keyword evidence="4" id="KW-1185">Reference proteome</keyword>
<dbReference type="STRING" id="633194.SAMN05421759_11121"/>
<feature type="domain" description="AB hydrolase-1" evidence="2">
    <location>
        <begin position="22"/>
        <end position="258"/>
    </location>
</feature>
<dbReference type="GO" id="GO:0016787">
    <property type="term" value="F:hydrolase activity"/>
    <property type="evidence" value="ECO:0007669"/>
    <property type="project" value="UniProtKB-KW"/>
</dbReference>